<comment type="caution">
    <text evidence="9">The sequence shown here is derived from an EMBL/GenBank/DDBJ whole genome shotgun (WGS) entry which is preliminary data.</text>
</comment>
<feature type="transmembrane region" description="Helical" evidence="7">
    <location>
        <begin position="256"/>
        <end position="277"/>
    </location>
</feature>
<evidence type="ECO:0000256" key="6">
    <source>
        <dbReference type="ARBA" id="ARBA00023136"/>
    </source>
</evidence>
<keyword evidence="5 7" id="KW-1133">Transmembrane helix</keyword>
<dbReference type="SUPFAM" id="SSF103473">
    <property type="entry name" value="MFS general substrate transporter"/>
    <property type="match status" value="1"/>
</dbReference>
<proteinExistence type="predicted"/>
<dbReference type="PANTHER" id="PTHR42718:SF46">
    <property type="entry name" value="BLR6921 PROTEIN"/>
    <property type="match status" value="1"/>
</dbReference>
<feature type="transmembrane region" description="Helical" evidence="7">
    <location>
        <begin position="138"/>
        <end position="159"/>
    </location>
</feature>
<dbReference type="InterPro" id="IPR011701">
    <property type="entry name" value="MFS"/>
</dbReference>
<evidence type="ECO:0000256" key="5">
    <source>
        <dbReference type="ARBA" id="ARBA00022989"/>
    </source>
</evidence>
<organism evidence="9 10">
    <name type="scientific">Streptosporangium vulgare</name>
    <dbReference type="NCBI Taxonomy" id="46190"/>
    <lineage>
        <taxon>Bacteria</taxon>
        <taxon>Bacillati</taxon>
        <taxon>Actinomycetota</taxon>
        <taxon>Actinomycetes</taxon>
        <taxon>Streptosporangiales</taxon>
        <taxon>Streptosporangiaceae</taxon>
        <taxon>Streptosporangium</taxon>
    </lineage>
</organism>
<feature type="transmembrane region" description="Helical" evidence="7">
    <location>
        <begin position="103"/>
        <end position="126"/>
    </location>
</feature>
<keyword evidence="10" id="KW-1185">Reference proteome</keyword>
<feature type="transmembrane region" description="Helical" evidence="7">
    <location>
        <begin position="386"/>
        <end position="413"/>
    </location>
</feature>
<evidence type="ECO:0000256" key="1">
    <source>
        <dbReference type="ARBA" id="ARBA00004651"/>
    </source>
</evidence>
<reference evidence="9 10" key="1">
    <citation type="submission" date="2024-09" db="EMBL/GenBank/DDBJ databases">
        <authorList>
            <person name="Sun Q."/>
            <person name="Mori K."/>
        </authorList>
    </citation>
    <scope>NUCLEOTIDE SEQUENCE [LARGE SCALE GENOMIC DNA]</scope>
    <source>
        <strain evidence="9 10">JCM 3028</strain>
    </source>
</reference>
<feature type="transmembrane region" description="Helical" evidence="7">
    <location>
        <begin position="225"/>
        <end position="244"/>
    </location>
</feature>
<feature type="transmembrane region" description="Helical" evidence="7">
    <location>
        <begin position="80"/>
        <end position="97"/>
    </location>
</feature>
<feature type="domain" description="Major facilitator superfamily (MFS) profile" evidence="8">
    <location>
        <begin position="14"/>
        <end position="447"/>
    </location>
</feature>
<keyword evidence="3" id="KW-1003">Cell membrane</keyword>
<gene>
    <name evidence="9" type="ORF">ACFFRH_16120</name>
</gene>
<sequence>MTGAVRPDRRARMALAALLAGTLLAPLNSSMVAVALAPIQRDLAQPLATTTWVVTVFYLTACVCQPVLGRVADRVGPRRLFVVGMAVAAVASAVAATATSLPLLVLCRCVQAAGVSAAFPCAMVVIRRHGDATRLSTVATVNTTAGAVGPVLGGLLTSWAGWQAIFWVNLPVMLGALVLAWRALGPEERRPARGGLVRAIDPAGVVLFAGTAIGLLDLMLALPKVSVPGLAVVIVAGTAFLYWERRAAEPFVDVRALGAAPGLVSVLGTFVLFNLAYYGAFYGLPPWLQTALGFDAAHTGLLIMPIAATSVVATVLGGPVMRRLGIGRTLLAGGGLLLAGVAAITTFDAATPAWVIVVDGVVLGVPYGLCNLGLQRLMYERAPVGMSGVVGGLFQSARYVGAILAVGLVGASAPGDPAMPTDPRGLAVAMTAVAAAVIAILARDLRRSRNDEVLSMHRTADPR</sequence>
<evidence type="ECO:0000256" key="4">
    <source>
        <dbReference type="ARBA" id="ARBA00022692"/>
    </source>
</evidence>
<comment type="subcellular location">
    <subcellularLocation>
        <location evidence="1">Cell membrane</location>
        <topology evidence="1">Multi-pass membrane protein</topology>
    </subcellularLocation>
</comment>
<evidence type="ECO:0000313" key="10">
    <source>
        <dbReference type="Proteomes" id="UP001589610"/>
    </source>
</evidence>
<dbReference type="InterPro" id="IPR036259">
    <property type="entry name" value="MFS_trans_sf"/>
</dbReference>
<protein>
    <submittedName>
        <fullName evidence="9">MFS transporter</fullName>
    </submittedName>
</protein>
<dbReference type="Pfam" id="PF07690">
    <property type="entry name" value="MFS_1"/>
    <property type="match status" value="1"/>
</dbReference>
<feature type="transmembrane region" description="Helical" evidence="7">
    <location>
        <begin position="196"/>
        <end position="219"/>
    </location>
</feature>
<dbReference type="PANTHER" id="PTHR42718">
    <property type="entry name" value="MAJOR FACILITATOR SUPERFAMILY MULTIDRUG TRANSPORTER MFSC"/>
    <property type="match status" value="1"/>
</dbReference>
<dbReference type="EMBL" id="JBHMBS010000006">
    <property type="protein sequence ID" value="MFB9677009.1"/>
    <property type="molecule type" value="Genomic_DNA"/>
</dbReference>
<dbReference type="PROSITE" id="PS50850">
    <property type="entry name" value="MFS"/>
    <property type="match status" value="1"/>
</dbReference>
<evidence type="ECO:0000256" key="3">
    <source>
        <dbReference type="ARBA" id="ARBA00022475"/>
    </source>
</evidence>
<dbReference type="Gene3D" id="1.20.1250.20">
    <property type="entry name" value="MFS general substrate transporter like domains"/>
    <property type="match status" value="1"/>
</dbReference>
<dbReference type="InterPro" id="IPR020846">
    <property type="entry name" value="MFS_dom"/>
</dbReference>
<feature type="transmembrane region" description="Helical" evidence="7">
    <location>
        <begin position="165"/>
        <end position="184"/>
    </location>
</feature>
<feature type="transmembrane region" description="Helical" evidence="7">
    <location>
        <begin position="51"/>
        <end position="68"/>
    </location>
</feature>
<dbReference type="Proteomes" id="UP001589610">
    <property type="component" value="Unassembled WGS sequence"/>
</dbReference>
<dbReference type="CDD" id="cd17321">
    <property type="entry name" value="MFS_MMR_MDR_like"/>
    <property type="match status" value="1"/>
</dbReference>
<feature type="transmembrane region" description="Helical" evidence="7">
    <location>
        <begin position="329"/>
        <end position="347"/>
    </location>
</feature>
<feature type="transmembrane region" description="Helical" evidence="7">
    <location>
        <begin position="297"/>
        <end position="317"/>
    </location>
</feature>
<evidence type="ECO:0000256" key="7">
    <source>
        <dbReference type="SAM" id="Phobius"/>
    </source>
</evidence>
<name>A0ABV5TD54_9ACTN</name>
<keyword evidence="2" id="KW-0813">Transport</keyword>
<evidence type="ECO:0000259" key="8">
    <source>
        <dbReference type="PROSITE" id="PS50850"/>
    </source>
</evidence>
<feature type="transmembrane region" description="Helical" evidence="7">
    <location>
        <begin position="425"/>
        <end position="442"/>
    </location>
</feature>
<accession>A0ABV5TD54</accession>
<evidence type="ECO:0000256" key="2">
    <source>
        <dbReference type="ARBA" id="ARBA00022448"/>
    </source>
</evidence>
<dbReference type="RefSeq" id="WP_344749875.1">
    <property type="nucleotide sequence ID" value="NZ_BAAAWW010000210.1"/>
</dbReference>
<feature type="transmembrane region" description="Helical" evidence="7">
    <location>
        <begin position="353"/>
        <end position="374"/>
    </location>
</feature>
<dbReference type="Gene3D" id="1.20.1720.10">
    <property type="entry name" value="Multidrug resistance protein D"/>
    <property type="match status" value="1"/>
</dbReference>
<evidence type="ECO:0000313" key="9">
    <source>
        <dbReference type="EMBL" id="MFB9677009.1"/>
    </source>
</evidence>
<keyword evidence="4 7" id="KW-0812">Transmembrane</keyword>
<keyword evidence="6 7" id="KW-0472">Membrane</keyword>